<gene>
    <name evidence="14" type="primary">atp8</name>
</gene>
<feature type="transmembrane region" description="Helical" evidence="13">
    <location>
        <begin position="6"/>
        <end position="31"/>
    </location>
</feature>
<name>A0A0S2MRN5_9CUCU</name>
<evidence type="ECO:0000313" key="14">
    <source>
        <dbReference type="EMBL" id="ALO77373.1"/>
    </source>
</evidence>
<keyword evidence="5 12" id="KW-0138">CF(0)</keyword>
<keyword evidence="6 12" id="KW-0812">Transmembrane</keyword>
<evidence type="ECO:0000256" key="6">
    <source>
        <dbReference type="ARBA" id="ARBA00022692"/>
    </source>
</evidence>
<comment type="subunit">
    <text evidence="3">F-type ATPases have 2 components, CF(1) - the catalytic core - and CF(0) - the membrane proton channel.</text>
</comment>
<evidence type="ECO:0000256" key="2">
    <source>
        <dbReference type="ARBA" id="ARBA00008892"/>
    </source>
</evidence>
<evidence type="ECO:0000256" key="10">
    <source>
        <dbReference type="ARBA" id="ARBA00023128"/>
    </source>
</evidence>
<evidence type="ECO:0000256" key="7">
    <source>
        <dbReference type="ARBA" id="ARBA00022781"/>
    </source>
</evidence>
<keyword evidence="7 12" id="KW-0375">Hydrogen ion transport</keyword>
<evidence type="ECO:0000256" key="12">
    <source>
        <dbReference type="RuleBase" id="RU003661"/>
    </source>
</evidence>
<dbReference type="GO" id="GO:0015986">
    <property type="term" value="P:proton motive force-driven ATP synthesis"/>
    <property type="evidence" value="ECO:0007669"/>
    <property type="project" value="InterPro"/>
</dbReference>
<dbReference type="GO" id="GO:0045259">
    <property type="term" value="C:proton-transporting ATP synthase complex"/>
    <property type="evidence" value="ECO:0007669"/>
    <property type="project" value="UniProtKB-KW"/>
</dbReference>
<evidence type="ECO:0000256" key="9">
    <source>
        <dbReference type="ARBA" id="ARBA00023065"/>
    </source>
</evidence>
<evidence type="ECO:0000256" key="11">
    <source>
        <dbReference type="ARBA" id="ARBA00023136"/>
    </source>
</evidence>
<keyword evidence="11 13" id="KW-0472">Membrane</keyword>
<evidence type="ECO:0000256" key="13">
    <source>
        <dbReference type="SAM" id="Phobius"/>
    </source>
</evidence>
<evidence type="ECO:0000256" key="8">
    <source>
        <dbReference type="ARBA" id="ARBA00022989"/>
    </source>
</evidence>
<keyword evidence="9 12" id="KW-0406">Ion transport</keyword>
<reference evidence="14" key="1">
    <citation type="submission" date="2012-06" db="EMBL/GenBank/DDBJ databases">
        <title>Mitogenomics of the Coleoptera under dense taxon sampling.</title>
        <authorList>
            <person name="Timmermans M.J.T.N."/>
            <person name="Lim J."/>
            <person name="Dodsworth S."/>
            <person name="Haran J."/>
            <person name="Ahrens D."/>
            <person name="Bocak L."/>
            <person name="London A."/>
            <person name="Culverwell L."/>
            <person name="Vogler A.P."/>
        </authorList>
    </citation>
    <scope>NUCLEOTIDE SEQUENCE</scope>
</reference>
<dbReference type="InterPro" id="IPR001421">
    <property type="entry name" value="ATP8_metazoa"/>
</dbReference>
<sequence length="52" mass="6538">MPQMSPLNWLILFIFFTMIFIFINLLNYFILNYKFSSKNEMQKINNKLNWKW</sequence>
<proteinExistence type="inferred from homology"/>
<dbReference type="Pfam" id="PF00895">
    <property type="entry name" value="ATP-synt_8"/>
    <property type="match status" value="1"/>
</dbReference>
<dbReference type="EMBL" id="JX412833">
    <property type="protein sequence ID" value="ALO77373.1"/>
    <property type="molecule type" value="Genomic_DNA"/>
</dbReference>
<comment type="subcellular location">
    <subcellularLocation>
        <location evidence="1 12">Mitochondrion membrane</location>
        <topology evidence="1 12">Single-pass membrane protein</topology>
    </subcellularLocation>
</comment>
<keyword evidence="4 12" id="KW-0813">Transport</keyword>
<geneLocation type="mitochondrion" evidence="14"/>
<dbReference type="Gene3D" id="1.20.58.390">
    <property type="entry name" value="Neurotransmitter-gated ion-channel transmembrane domain"/>
    <property type="match status" value="1"/>
</dbReference>
<evidence type="ECO:0000256" key="3">
    <source>
        <dbReference type="ARBA" id="ARBA00011291"/>
    </source>
</evidence>
<protein>
    <recommendedName>
        <fullName evidence="12">ATP synthase complex subunit 8</fullName>
    </recommendedName>
</protein>
<comment type="similarity">
    <text evidence="2 12">Belongs to the ATPase protein 8 family.</text>
</comment>
<keyword evidence="8 13" id="KW-1133">Transmembrane helix</keyword>
<dbReference type="InterPro" id="IPR038050">
    <property type="entry name" value="Neuro_actylchol_rec"/>
</dbReference>
<dbReference type="AlphaFoldDB" id="A0A0S2MRN5"/>
<keyword evidence="10 12" id="KW-0496">Mitochondrion</keyword>
<evidence type="ECO:0000256" key="4">
    <source>
        <dbReference type="ARBA" id="ARBA00022448"/>
    </source>
</evidence>
<dbReference type="GO" id="GO:0031966">
    <property type="term" value="C:mitochondrial membrane"/>
    <property type="evidence" value="ECO:0007669"/>
    <property type="project" value="UniProtKB-SubCell"/>
</dbReference>
<dbReference type="GO" id="GO:0015078">
    <property type="term" value="F:proton transmembrane transporter activity"/>
    <property type="evidence" value="ECO:0007669"/>
    <property type="project" value="InterPro"/>
</dbReference>
<evidence type="ECO:0000256" key="1">
    <source>
        <dbReference type="ARBA" id="ARBA00004304"/>
    </source>
</evidence>
<evidence type="ECO:0000256" key="5">
    <source>
        <dbReference type="ARBA" id="ARBA00022547"/>
    </source>
</evidence>
<organism evidence="14">
    <name type="scientific">Clanoptilus assimilis</name>
    <dbReference type="NCBI Taxonomy" id="1205594"/>
    <lineage>
        <taxon>Eukaryota</taxon>
        <taxon>Metazoa</taxon>
        <taxon>Ecdysozoa</taxon>
        <taxon>Arthropoda</taxon>
        <taxon>Hexapoda</taxon>
        <taxon>Insecta</taxon>
        <taxon>Pterygota</taxon>
        <taxon>Neoptera</taxon>
        <taxon>Endopterygota</taxon>
        <taxon>Coleoptera</taxon>
        <taxon>Polyphaga</taxon>
        <taxon>Cucujiformia</taxon>
        <taxon>Melyridae</taxon>
        <taxon>Malachiinae</taxon>
        <taxon>Clanoptilus</taxon>
    </lineage>
</organism>
<accession>A0A0S2MRN5</accession>